<evidence type="ECO:0000256" key="3">
    <source>
        <dbReference type="ARBA" id="ARBA00023069"/>
    </source>
</evidence>
<evidence type="ECO:0000313" key="8">
    <source>
        <dbReference type="Proteomes" id="UP000054350"/>
    </source>
</evidence>
<dbReference type="Pfam" id="PF04712">
    <property type="entry name" value="Radial_spoke"/>
    <property type="match status" value="1"/>
</dbReference>
<dbReference type="eggNOG" id="ENOG502QSU4">
    <property type="taxonomic scope" value="Eukaryota"/>
</dbReference>
<feature type="compositionally biased region" description="Acidic residues" evidence="6">
    <location>
        <begin position="508"/>
        <end position="521"/>
    </location>
</feature>
<dbReference type="GO" id="GO:0001534">
    <property type="term" value="C:radial spoke"/>
    <property type="evidence" value="ECO:0007669"/>
    <property type="project" value="InterPro"/>
</dbReference>
<keyword evidence="4" id="KW-0206">Cytoskeleton</keyword>
<dbReference type="PANTHER" id="PTHR13159">
    <property type="entry name" value="RADIAL SPOKEHEAD-RELATED"/>
    <property type="match status" value="1"/>
</dbReference>
<dbReference type="STRING" id="578462.A0A0L0RWM5"/>
<keyword evidence="8" id="KW-1185">Reference proteome</keyword>
<evidence type="ECO:0000256" key="4">
    <source>
        <dbReference type="ARBA" id="ARBA00023212"/>
    </source>
</evidence>
<keyword evidence="5" id="KW-0966">Cell projection</keyword>
<gene>
    <name evidence="7" type="ORF">AMAG_00471</name>
</gene>
<dbReference type="InterPro" id="IPR006802">
    <property type="entry name" value="Radial_spoke"/>
</dbReference>
<reference evidence="8" key="2">
    <citation type="submission" date="2009-11" db="EMBL/GenBank/DDBJ databases">
        <title>The Genome Sequence of Allomyces macrogynus strain ATCC 38327.</title>
        <authorList>
            <consortium name="The Broad Institute Genome Sequencing Platform"/>
            <person name="Russ C."/>
            <person name="Cuomo C."/>
            <person name="Shea T."/>
            <person name="Young S.K."/>
            <person name="Zeng Q."/>
            <person name="Koehrsen M."/>
            <person name="Haas B."/>
            <person name="Borodovsky M."/>
            <person name="Guigo R."/>
            <person name="Alvarado L."/>
            <person name="Berlin A."/>
            <person name="Borenstein D."/>
            <person name="Chen Z."/>
            <person name="Engels R."/>
            <person name="Freedman E."/>
            <person name="Gellesch M."/>
            <person name="Goldberg J."/>
            <person name="Griggs A."/>
            <person name="Gujja S."/>
            <person name="Heiman D."/>
            <person name="Hepburn T."/>
            <person name="Howarth C."/>
            <person name="Jen D."/>
            <person name="Larson L."/>
            <person name="Lewis B."/>
            <person name="Mehta T."/>
            <person name="Park D."/>
            <person name="Pearson M."/>
            <person name="Roberts A."/>
            <person name="Saif S."/>
            <person name="Shenoy N."/>
            <person name="Sisk P."/>
            <person name="Stolte C."/>
            <person name="Sykes S."/>
            <person name="Walk T."/>
            <person name="White J."/>
            <person name="Yandava C."/>
            <person name="Burger G."/>
            <person name="Gray M.W."/>
            <person name="Holland P.W.H."/>
            <person name="King N."/>
            <person name="Lang F.B.F."/>
            <person name="Roger A.J."/>
            <person name="Ruiz-Trillo I."/>
            <person name="Lander E."/>
            <person name="Nusbaum C."/>
        </authorList>
    </citation>
    <scope>NUCLEOTIDE SEQUENCE [LARGE SCALE GENOMIC DNA]</scope>
    <source>
        <strain evidence="8">ATCC 38327</strain>
    </source>
</reference>
<feature type="region of interest" description="Disordered" evidence="6">
    <location>
        <begin position="346"/>
        <end position="394"/>
    </location>
</feature>
<evidence type="ECO:0000256" key="2">
    <source>
        <dbReference type="ARBA" id="ARBA00022490"/>
    </source>
</evidence>
<evidence type="ECO:0008006" key="9">
    <source>
        <dbReference type="Google" id="ProtNLM"/>
    </source>
</evidence>
<accession>A0A0L0RWM5</accession>
<evidence type="ECO:0000256" key="6">
    <source>
        <dbReference type="SAM" id="MobiDB-lite"/>
    </source>
</evidence>
<dbReference type="GO" id="GO:0035082">
    <property type="term" value="P:axoneme assembly"/>
    <property type="evidence" value="ECO:0007669"/>
    <property type="project" value="TreeGrafter"/>
</dbReference>
<dbReference type="AlphaFoldDB" id="A0A0L0RWM5"/>
<feature type="compositionally biased region" description="Basic and acidic residues" evidence="6">
    <location>
        <begin position="494"/>
        <end position="507"/>
    </location>
</feature>
<name>A0A0L0RWM5_ALLM3</name>
<dbReference type="EMBL" id="GG745328">
    <property type="protein sequence ID" value="KNE54499.1"/>
    <property type="molecule type" value="Genomic_DNA"/>
</dbReference>
<keyword evidence="2" id="KW-0963">Cytoplasm</keyword>
<comment type="subcellular location">
    <subcellularLocation>
        <location evidence="1">Cytoplasm</location>
        <location evidence="1">Cytoskeleton</location>
        <location evidence="1">Cilium axoneme</location>
    </subcellularLocation>
</comment>
<protein>
    <recommendedName>
        <fullName evidence="9">Radial spokehead-like protein</fullName>
    </recommendedName>
</protein>
<evidence type="ECO:0000313" key="7">
    <source>
        <dbReference type="EMBL" id="KNE54499.1"/>
    </source>
</evidence>
<evidence type="ECO:0000256" key="1">
    <source>
        <dbReference type="ARBA" id="ARBA00004430"/>
    </source>
</evidence>
<dbReference type="VEuPathDB" id="FungiDB:AMAG_00471"/>
<dbReference type="CDD" id="cd22963">
    <property type="entry name" value="DD_CrRSP4-like"/>
    <property type="match status" value="1"/>
</dbReference>
<dbReference type="OrthoDB" id="272202at2759"/>
<keyword evidence="3" id="KW-0969">Cilium</keyword>
<reference evidence="7 8" key="1">
    <citation type="submission" date="2009-11" db="EMBL/GenBank/DDBJ databases">
        <title>Annotation of Allomyces macrogynus ATCC 38327.</title>
        <authorList>
            <consortium name="The Broad Institute Genome Sequencing Platform"/>
            <person name="Russ C."/>
            <person name="Cuomo C."/>
            <person name="Burger G."/>
            <person name="Gray M.W."/>
            <person name="Holland P.W.H."/>
            <person name="King N."/>
            <person name="Lang F.B.F."/>
            <person name="Roger A.J."/>
            <person name="Ruiz-Trillo I."/>
            <person name="Young S.K."/>
            <person name="Zeng Q."/>
            <person name="Gargeya S."/>
            <person name="Fitzgerald M."/>
            <person name="Haas B."/>
            <person name="Abouelleil A."/>
            <person name="Alvarado L."/>
            <person name="Arachchi H.M."/>
            <person name="Berlin A."/>
            <person name="Chapman S.B."/>
            <person name="Gearin G."/>
            <person name="Goldberg J."/>
            <person name="Griggs A."/>
            <person name="Gujja S."/>
            <person name="Hansen M."/>
            <person name="Heiman D."/>
            <person name="Howarth C."/>
            <person name="Larimer J."/>
            <person name="Lui A."/>
            <person name="MacDonald P.J.P."/>
            <person name="McCowen C."/>
            <person name="Montmayeur A."/>
            <person name="Murphy C."/>
            <person name="Neiman D."/>
            <person name="Pearson M."/>
            <person name="Priest M."/>
            <person name="Roberts A."/>
            <person name="Saif S."/>
            <person name="Shea T."/>
            <person name="Sisk P."/>
            <person name="Stolte C."/>
            <person name="Sykes S."/>
            <person name="Wortman J."/>
            <person name="Nusbaum C."/>
            <person name="Birren B."/>
        </authorList>
    </citation>
    <scope>NUCLEOTIDE SEQUENCE [LARGE SCALE GENOMIC DNA]</scope>
    <source>
        <strain evidence="7 8">ATCC 38327</strain>
    </source>
</reference>
<feature type="compositionally biased region" description="Acidic residues" evidence="6">
    <location>
        <begin position="359"/>
        <end position="378"/>
    </location>
</feature>
<dbReference type="PANTHER" id="PTHR13159:SF0">
    <property type="entry name" value="RADIAL SPOKE HEAD 6 HOMOLOG A"/>
    <property type="match status" value="1"/>
</dbReference>
<evidence type="ECO:0000256" key="5">
    <source>
        <dbReference type="ARBA" id="ARBA00023273"/>
    </source>
</evidence>
<sequence length="521" mass="57607">MEDVNQAKQYLQQHSDRTGINLYDHLTELLAQVLEKRPRNPADVFENISSQVKRDRFNLESIQSPLGYKKKPEPNPSLGQVNKLMTVFQSVKRSEDGNDDAAGQVPDILELSGLFEWAGVSFGKEETFLLALSIHQLVQETGLQSARFWGKLSARQGAYYVVEAEGAPPVEDDPEKVAADKAAVEPAKPPPMDVPEFEGFPDIKRPVDMPLPKEEGTGVNKYTYFVCTSIGEAWTRLPDLLPEHVTAARAIRKYLTGNLSTPIVSYPLYPGTEAHYLRSQIARITAATVVCPLGYYTFDPESADEEHPETNTAIIVNTEYEVLPNDALLSLENWVHQIPHVLPQGRTTWVNPVKPRGEGEDEDADREDGEGEDDDDASGDATGGASEREVEPETGPALLTSITEDAEFAGHPAWSVRACSRLQPSKFSPVHLRSNRWPGAHAVYYNGKFACVYVGDGLKDLGGEPTPMPALPPLQVEFKDEALVELVDPSVKDEKAFEEMLKEKEDDAQPDEEDGEEEPAD</sequence>
<dbReference type="GO" id="GO:0060294">
    <property type="term" value="P:cilium movement involved in cell motility"/>
    <property type="evidence" value="ECO:0007669"/>
    <property type="project" value="InterPro"/>
</dbReference>
<dbReference type="OMA" id="CVYFGNG"/>
<dbReference type="Proteomes" id="UP000054350">
    <property type="component" value="Unassembled WGS sequence"/>
</dbReference>
<feature type="region of interest" description="Disordered" evidence="6">
    <location>
        <begin position="494"/>
        <end position="521"/>
    </location>
</feature>
<organism evidence="7 8">
    <name type="scientific">Allomyces macrogynus (strain ATCC 38327)</name>
    <name type="common">Allomyces javanicus var. macrogynus</name>
    <dbReference type="NCBI Taxonomy" id="578462"/>
    <lineage>
        <taxon>Eukaryota</taxon>
        <taxon>Fungi</taxon>
        <taxon>Fungi incertae sedis</taxon>
        <taxon>Blastocladiomycota</taxon>
        <taxon>Blastocladiomycetes</taxon>
        <taxon>Blastocladiales</taxon>
        <taxon>Blastocladiaceae</taxon>
        <taxon>Allomyces</taxon>
    </lineage>
</organism>
<proteinExistence type="predicted"/>